<keyword evidence="10" id="KW-1185">Reference proteome</keyword>
<keyword evidence="2" id="KW-0004">4Fe-4S</keyword>
<dbReference type="RefSeq" id="WP_256311874.1">
    <property type="nucleotide sequence ID" value="NZ_JANGAC010000010.1"/>
</dbReference>
<dbReference type="InterPro" id="IPR017896">
    <property type="entry name" value="4Fe4S_Fe-S-bd"/>
</dbReference>
<dbReference type="Pfam" id="PF13510">
    <property type="entry name" value="Fer2_4"/>
    <property type="match status" value="1"/>
</dbReference>
<dbReference type="InterPro" id="IPR001041">
    <property type="entry name" value="2Fe-2S_ferredoxin-type"/>
</dbReference>
<dbReference type="InterPro" id="IPR017900">
    <property type="entry name" value="4Fe4S_Fe_S_CS"/>
</dbReference>
<dbReference type="SMART" id="SM00902">
    <property type="entry name" value="Fe_hyd_SSU"/>
    <property type="match status" value="1"/>
</dbReference>
<dbReference type="Proteomes" id="UP001524478">
    <property type="component" value="Unassembled WGS sequence"/>
</dbReference>
<dbReference type="Pfam" id="PF12838">
    <property type="entry name" value="Fer4_7"/>
    <property type="match status" value="1"/>
</dbReference>
<feature type="domain" description="2Fe-2S ferredoxin-type" evidence="6">
    <location>
        <begin position="1"/>
        <end position="78"/>
    </location>
</feature>
<protein>
    <submittedName>
        <fullName evidence="9">[FeFe] hydrogenase, group A</fullName>
    </submittedName>
</protein>
<dbReference type="Gene3D" id="4.10.260.20">
    <property type="entry name" value="Iron hydrogenase, small subunit"/>
    <property type="match status" value="1"/>
</dbReference>
<dbReference type="SMART" id="SM00929">
    <property type="entry name" value="NADH-G_4Fe-4S_3"/>
    <property type="match status" value="1"/>
</dbReference>
<dbReference type="CDD" id="cd00207">
    <property type="entry name" value="fer2"/>
    <property type="match status" value="1"/>
</dbReference>
<dbReference type="Pfam" id="PF02256">
    <property type="entry name" value="Fe_hyd_SSU"/>
    <property type="match status" value="1"/>
</dbReference>
<dbReference type="SUPFAM" id="SSF54862">
    <property type="entry name" value="4Fe-4S ferredoxins"/>
    <property type="match status" value="1"/>
</dbReference>
<evidence type="ECO:0000313" key="10">
    <source>
        <dbReference type="Proteomes" id="UP001524478"/>
    </source>
</evidence>
<feature type="domain" description="4Fe-4S ferredoxin-type" evidence="7">
    <location>
        <begin position="137"/>
        <end position="170"/>
    </location>
</feature>
<comment type="caution">
    <text evidence="9">The sequence shown here is derived from an EMBL/GenBank/DDBJ whole genome shotgun (WGS) entry which is preliminary data.</text>
</comment>
<dbReference type="InterPro" id="IPR009016">
    <property type="entry name" value="Fe_hydrogenase"/>
</dbReference>
<keyword evidence="3" id="KW-0479">Metal-binding</keyword>
<dbReference type="InterPro" id="IPR004108">
    <property type="entry name" value="Fe_hydrogenase_lsu_C"/>
</dbReference>
<feature type="domain" description="4Fe-4S ferredoxin-type" evidence="7">
    <location>
        <begin position="178"/>
        <end position="209"/>
    </location>
</feature>
<evidence type="ECO:0000256" key="4">
    <source>
        <dbReference type="ARBA" id="ARBA00023004"/>
    </source>
</evidence>
<dbReference type="InterPro" id="IPR003149">
    <property type="entry name" value="Fe_hydrogenase_ssu"/>
</dbReference>
<dbReference type="InterPro" id="IPR013352">
    <property type="entry name" value="Fe_hydrogenase_subset"/>
</dbReference>
<dbReference type="InterPro" id="IPR036991">
    <property type="entry name" value="Fe_hydrogenase_ssu_sf"/>
</dbReference>
<name>A0ABT1SC44_9FIRM</name>
<evidence type="ECO:0000256" key="3">
    <source>
        <dbReference type="ARBA" id="ARBA00022723"/>
    </source>
</evidence>
<evidence type="ECO:0000256" key="2">
    <source>
        <dbReference type="ARBA" id="ARBA00022485"/>
    </source>
</evidence>
<dbReference type="Gene3D" id="3.10.20.740">
    <property type="match status" value="1"/>
</dbReference>
<dbReference type="Pfam" id="PF02906">
    <property type="entry name" value="Fe_hyd_lg_C"/>
    <property type="match status" value="1"/>
</dbReference>
<gene>
    <name evidence="9" type="ORF">NE686_13180</name>
</gene>
<evidence type="ECO:0000259" key="8">
    <source>
        <dbReference type="PROSITE" id="PS51839"/>
    </source>
</evidence>
<dbReference type="PROSITE" id="PS00641">
    <property type="entry name" value="COMPLEX1_75K_1"/>
    <property type="match status" value="1"/>
</dbReference>
<sequence>MKGTMIVDGRKVEFDQEKNVLEVVRKAGINLPTFCYHSELSIYGACRMCIVEDKWGGTFASCSQLPKDGMEVFTNTPKVQKYRKTILEMILANHDRDCTACDRTGKCELQELAIRFGIKDIRFDHIGKRLPIDKSSLSIIRNPNKCILCGDCVRVCEEVQGVGALSFAHRGSNMTVSPAFDRDIAEVNCINCGQCRAVCPTGAIIIKNDNQKVWEAVHDKSKRVIAQIAPAVRVALGEEFGLNPGEVTIGKIVSALKTLGVDEVYDTAFAADMTVIEESKEFVERLITGENLPLFTSCCPGWVKFAENKFPDMVDNISTCKSPQQMFGAVIKEYYKNKDKKEGKETIMISVMPCTAKKAEAAREELQHNGIRDVDVVITTQELALLIREAGIIFDQLEEESFDMPFGLASGSGIIFGATGGVTEAVVTRLLRDKPDHSAKDILFSNVRGMDNLKEAVFNVDGKEVKIAIVHGLKSADKLIKQIKAGERHYDFIEVMACPGGCIAGGGQPVPMNTEMRKERAKGLYKLDRTSHIKSSEKNPLVMSLFEDILKDNHELLHVHKKAEAEV</sequence>
<dbReference type="PROSITE" id="PS51839">
    <property type="entry name" value="4FE4S_HC3"/>
    <property type="match status" value="1"/>
</dbReference>
<organism evidence="9 10">
    <name type="scientific">Tissierella carlieri</name>
    <dbReference type="NCBI Taxonomy" id="689904"/>
    <lineage>
        <taxon>Bacteria</taxon>
        <taxon>Bacillati</taxon>
        <taxon>Bacillota</taxon>
        <taxon>Tissierellia</taxon>
        <taxon>Tissierellales</taxon>
        <taxon>Tissierellaceae</taxon>
        <taxon>Tissierella</taxon>
    </lineage>
</organism>
<evidence type="ECO:0000256" key="5">
    <source>
        <dbReference type="ARBA" id="ARBA00023014"/>
    </source>
</evidence>
<dbReference type="SUPFAM" id="SSF53920">
    <property type="entry name" value="Fe-only hydrogenase"/>
    <property type="match status" value="1"/>
</dbReference>
<dbReference type="PROSITE" id="PS51085">
    <property type="entry name" value="2FE2S_FER_2"/>
    <property type="match status" value="1"/>
</dbReference>
<dbReference type="InterPro" id="IPR050340">
    <property type="entry name" value="Cytosolic_Fe-S_CAF"/>
</dbReference>
<dbReference type="InterPro" id="IPR019574">
    <property type="entry name" value="NADH_UbQ_OxRdtase_Gsu_4Fe4S-bd"/>
</dbReference>
<feature type="domain" description="4Fe-4S His(Cys)3-ligated-type" evidence="8">
    <location>
        <begin position="78"/>
        <end position="117"/>
    </location>
</feature>
<dbReference type="EMBL" id="JANGAC010000010">
    <property type="protein sequence ID" value="MCQ4924048.1"/>
    <property type="molecule type" value="Genomic_DNA"/>
</dbReference>
<evidence type="ECO:0000259" key="7">
    <source>
        <dbReference type="PROSITE" id="PS51379"/>
    </source>
</evidence>
<dbReference type="PROSITE" id="PS51379">
    <property type="entry name" value="4FE4S_FER_2"/>
    <property type="match status" value="2"/>
</dbReference>
<dbReference type="Pfam" id="PF10588">
    <property type="entry name" value="NADH-G_4Fe-4S_3"/>
    <property type="match status" value="1"/>
</dbReference>
<dbReference type="NCBIfam" id="TIGR02512">
    <property type="entry name" value="FeFe_hydrog_A"/>
    <property type="match status" value="1"/>
</dbReference>
<comment type="cofactor">
    <cofactor evidence="1">
        <name>[4Fe-4S] cluster</name>
        <dbReference type="ChEBI" id="CHEBI:49883"/>
    </cofactor>
</comment>
<evidence type="ECO:0000259" key="6">
    <source>
        <dbReference type="PROSITE" id="PS51085"/>
    </source>
</evidence>
<keyword evidence="5" id="KW-0411">Iron-sulfur</keyword>
<dbReference type="Gene3D" id="3.40.950.10">
    <property type="entry name" value="Fe-only Hydrogenase (Larger Subunit), Chain L, domain 3"/>
    <property type="match status" value="1"/>
</dbReference>
<proteinExistence type="predicted"/>
<dbReference type="InterPro" id="IPR036010">
    <property type="entry name" value="2Fe-2S_ferredoxin-like_sf"/>
</dbReference>
<keyword evidence="4" id="KW-0408">Iron</keyword>
<evidence type="ECO:0000313" key="9">
    <source>
        <dbReference type="EMBL" id="MCQ4924048.1"/>
    </source>
</evidence>
<dbReference type="InterPro" id="IPR000283">
    <property type="entry name" value="NADH_UbQ_OxRdtase_75kDa_su_CS"/>
</dbReference>
<evidence type="ECO:0000256" key="1">
    <source>
        <dbReference type="ARBA" id="ARBA00001966"/>
    </source>
</evidence>
<reference evidence="9 10" key="1">
    <citation type="submission" date="2022-06" db="EMBL/GenBank/DDBJ databases">
        <title>Isolation of gut microbiota from human fecal samples.</title>
        <authorList>
            <person name="Pamer E.G."/>
            <person name="Barat B."/>
            <person name="Waligurski E."/>
            <person name="Medina S."/>
            <person name="Paddock L."/>
            <person name="Mostad J."/>
        </authorList>
    </citation>
    <scope>NUCLEOTIDE SEQUENCE [LARGE SCALE GENOMIC DNA]</scope>
    <source>
        <strain evidence="9 10">DFI.7.95</strain>
    </source>
</reference>
<dbReference type="PANTHER" id="PTHR11615">
    <property type="entry name" value="NITRATE, FORMATE, IRON DEHYDROGENASE"/>
    <property type="match status" value="1"/>
</dbReference>
<dbReference type="PROSITE" id="PS00198">
    <property type="entry name" value="4FE4S_FER_1"/>
    <property type="match status" value="1"/>
</dbReference>
<dbReference type="Gene3D" id="3.40.50.1780">
    <property type="match status" value="1"/>
</dbReference>
<dbReference type="Gene3D" id="3.30.70.20">
    <property type="match status" value="1"/>
</dbReference>
<accession>A0ABT1SC44</accession>
<dbReference type="SUPFAM" id="SSF54292">
    <property type="entry name" value="2Fe-2S ferredoxin-like"/>
    <property type="match status" value="1"/>
</dbReference>